<keyword evidence="2" id="KW-0472">Membrane</keyword>
<evidence type="ECO:0000256" key="2">
    <source>
        <dbReference type="SAM" id="Phobius"/>
    </source>
</evidence>
<gene>
    <name evidence="3" type="ORF">PbJCM13498_32820</name>
</gene>
<dbReference type="EMBL" id="BLAX01000001">
    <property type="protein sequence ID" value="GET34419.1"/>
    <property type="molecule type" value="Genomic_DNA"/>
</dbReference>
<feature type="transmembrane region" description="Helical" evidence="2">
    <location>
        <begin position="150"/>
        <end position="167"/>
    </location>
</feature>
<evidence type="ECO:0000256" key="1">
    <source>
        <dbReference type="SAM" id="MobiDB-lite"/>
    </source>
</evidence>
<accession>A0A5M4B2N6</accession>
<name>A0A5M4B2N6_9BACT</name>
<feature type="transmembrane region" description="Helical" evidence="2">
    <location>
        <begin position="179"/>
        <end position="203"/>
    </location>
</feature>
<reference evidence="3 4" key="1">
    <citation type="submission" date="2019-10" db="EMBL/GenBank/DDBJ databases">
        <title>Prolixibacter strains distinguished by the presence of nitrate reductase genes were adept at nitrate-dependent anaerobic corrosion of metallic iron and carbon steel.</title>
        <authorList>
            <person name="Iino T."/>
            <person name="Shono N."/>
            <person name="Ito K."/>
            <person name="Nakamura R."/>
            <person name="Sueoka K."/>
            <person name="Harayama S."/>
            <person name="Ohkuma M."/>
        </authorList>
    </citation>
    <scope>NUCLEOTIDE SEQUENCE [LARGE SCALE GENOMIC DNA]</scope>
    <source>
        <strain evidence="3 4">JCM 13498</strain>
    </source>
</reference>
<dbReference type="Proteomes" id="UP000391834">
    <property type="component" value="Unassembled WGS sequence"/>
</dbReference>
<sequence>MIGNKGKRRGFKSNNDQQMSKHFSNSSIGKKLLYMTGVAIVVNLIAGLTAVELWKVFPTVEIHGLSYMAGGDLVTYYSLVNLLNILLILILARNLYFKQLHTLTPFSDGVLLGIVLVVFNWIFNIIYMEASHPERSLPDFIVGKNQPEIGIVWLTAIITATISGWLYHKRWKSNSHFWMTTLAVVAILDLVAHLLTMAGVNLIDVKP</sequence>
<feature type="compositionally biased region" description="Basic residues" evidence="1">
    <location>
        <begin position="1"/>
        <end position="11"/>
    </location>
</feature>
<feature type="transmembrane region" description="Helical" evidence="2">
    <location>
        <begin position="74"/>
        <end position="97"/>
    </location>
</feature>
<feature type="compositionally biased region" description="Polar residues" evidence="1">
    <location>
        <begin position="12"/>
        <end position="22"/>
    </location>
</feature>
<protein>
    <submittedName>
        <fullName evidence="3">Uncharacterized protein</fullName>
    </submittedName>
</protein>
<feature type="transmembrane region" description="Helical" evidence="2">
    <location>
        <begin position="32"/>
        <end position="54"/>
    </location>
</feature>
<feature type="region of interest" description="Disordered" evidence="1">
    <location>
        <begin position="1"/>
        <end position="22"/>
    </location>
</feature>
<proteinExistence type="predicted"/>
<keyword evidence="4" id="KW-1185">Reference proteome</keyword>
<dbReference type="AlphaFoldDB" id="A0A5M4B2N6"/>
<keyword evidence="2" id="KW-0812">Transmembrane</keyword>
<evidence type="ECO:0000313" key="3">
    <source>
        <dbReference type="EMBL" id="GET34419.1"/>
    </source>
</evidence>
<organism evidence="3 4">
    <name type="scientific">Prolixibacter bellariivorans</name>
    <dbReference type="NCBI Taxonomy" id="314319"/>
    <lineage>
        <taxon>Bacteria</taxon>
        <taxon>Pseudomonadati</taxon>
        <taxon>Bacteroidota</taxon>
        <taxon>Bacteroidia</taxon>
        <taxon>Marinilabiliales</taxon>
        <taxon>Prolixibacteraceae</taxon>
        <taxon>Prolixibacter</taxon>
    </lineage>
</organism>
<feature type="transmembrane region" description="Helical" evidence="2">
    <location>
        <begin position="109"/>
        <end position="130"/>
    </location>
</feature>
<evidence type="ECO:0000313" key="4">
    <source>
        <dbReference type="Proteomes" id="UP000391834"/>
    </source>
</evidence>
<keyword evidence="2" id="KW-1133">Transmembrane helix</keyword>
<comment type="caution">
    <text evidence="3">The sequence shown here is derived from an EMBL/GenBank/DDBJ whole genome shotgun (WGS) entry which is preliminary data.</text>
</comment>